<protein>
    <submittedName>
        <fullName evidence="2">Uncharacterized protein</fullName>
    </submittedName>
</protein>
<name>A0A8T0XE37_PANVG</name>
<organism evidence="2 3">
    <name type="scientific">Panicum virgatum</name>
    <name type="common">Blackwell switchgrass</name>
    <dbReference type="NCBI Taxonomy" id="38727"/>
    <lineage>
        <taxon>Eukaryota</taxon>
        <taxon>Viridiplantae</taxon>
        <taxon>Streptophyta</taxon>
        <taxon>Embryophyta</taxon>
        <taxon>Tracheophyta</taxon>
        <taxon>Spermatophyta</taxon>
        <taxon>Magnoliopsida</taxon>
        <taxon>Liliopsida</taxon>
        <taxon>Poales</taxon>
        <taxon>Poaceae</taxon>
        <taxon>PACMAD clade</taxon>
        <taxon>Panicoideae</taxon>
        <taxon>Panicodae</taxon>
        <taxon>Paniceae</taxon>
        <taxon>Panicinae</taxon>
        <taxon>Panicum</taxon>
        <taxon>Panicum sect. Hiantes</taxon>
    </lineage>
</organism>
<feature type="compositionally biased region" description="Low complexity" evidence="1">
    <location>
        <begin position="380"/>
        <end position="392"/>
    </location>
</feature>
<evidence type="ECO:0000313" key="2">
    <source>
        <dbReference type="EMBL" id="KAG2653669.1"/>
    </source>
</evidence>
<feature type="region of interest" description="Disordered" evidence="1">
    <location>
        <begin position="370"/>
        <end position="398"/>
    </location>
</feature>
<dbReference type="Proteomes" id="UP000823388">
    <property type="component" value="Chromosome 1N"/>
</dbReference>
<evidence type="ECO:0000256" key="1">
    <source>
        <dbReference type="SAM" id="MobiDB-lite"/>
    </source>
</evidence>
<feature type="region of interest" description="Disordered" evidence="1">
    <location>
        <begin position="417"/>
        <end position="448"/>
    </location>
</feature>
<feature type="compositionally biased region" description="Low complexity" evidence="1">
    <location>
        <begin position="95"/>
        <end position="109"/>
    </location>
</feature>
<accession>A0A8T0XE37</accession>
<evidence type="ECO:0000313" key="3">
    <source>
        <dbReference type="Proteomes" id="UP000823388"/>
    </source>
</evidence>
<feature type="region of interest" description="Disordered" evidence="1">
    <location>
        <begin position="27"/>
        <end position="63"/>
    </location>
</feature>
<keyword evidence="3" id="KW-1185">Reference proteome</keyword>
<dbReference type="AlphaFoldDB" id="A0A8T0XE37"/>
<proteinExistence type="predicted"/>
<sequence length="469" mass="49809">MKGQAAAAAPAPTSLVPLQAAYGAPFHPADLRPHAGNFVRGSKTKQNTGGTGRRPRASEREARRALTYVPWRGAARAEDAGAPCNHRRGCQRFAPRAPARWRPRGAAPRCADRTGGHGPYRARGLWRQPCCATSSAPRRCAGSRSSRTPAATPPPSRAPPGTSSRASGRRRRPGAPPQCAPALRLQVVEAHLLERHDLATQRVPCLVHIAVRALADLGEREKRCNFSPRRSRAMDHEAGEAEERAHLVDLLEGVGAARGPAIDGLAGDGGEPGGPAGGDLLAARLVGEAPAHAHLRLRRRGGGARRPRPALPLHLRRLLRLLVRLLLRRRGGVGGVDPLLLRLGAHGVVPAAGGGDGGRGAGGVPAAVHTAHGAGPRSPAAGQRAREASAASHGNRRISARRRRIRPFRPRIWASPARAAERMKSPPSLLREARGGEGTGDTDQRCGSNGFETVRERVACFIVYRYSYT</sequence>
<dbReference type="EMBL" id="CM029038">
    <property type="protein sequence ID" value="KAG2653669.1"/>
    <property type="molecule type" value="Genomic_DNA"/>
</dbReference>
<reference evidence="2" key="1">
    <citation type="submission" date="2020-05" db="EMBL/GenBank/DDBJ databases">
        <title>WGS assembly of Panicum virgatum.</title>
        <authorList>
            <person name="Lovell J.T."/>
            <person name="Jenkins J."/>
            <person name="Shu S."/>
            <person name="Juenger T.E."/>
            <person name="Schmutz J."/>
        </authorList>
    </citation>
    <scope>NUCLEOTIDE SEQUENCE</scope>
    <source>
        <strain evidence="2">AP13</strain>
    </source>
</reference>
<feature type="region of interest" description="Disordered" evidence="1">
    <location>
        <begin position="95"/>
        <end position="118"/>
    </location>
</feature>
<comment type="caution">
    <text evidence="2">The sequence shown here is derived from an EMBL/GenBank/DDBJ whole genome shotgun (WGS) entry which is preliminary data.</text>
</comment>
<gene>
    <name evidence="2" type="ORF">PVAP13_1NG467419</name>
</gene>
<feature type="region of interest" description="Disordered" evidence="1">
    <location>
        <begin position="134"/>
        <end position="180"/>
    </location>
</feature>